<dbReference type="Gene3D" id="2.102.20.10">
    <property type="entry name" value="Beta-galactosidase, domain 2"/>
    <property type="match status" value="1"/>
</dbReference>
<evidence type="ECO:0000256" key="10">
    <source>
        <dbReference type="SAM" id="SignalP"/>
    </source>
</evidence>
<dbReference type="Proteomes" id="UP000305067">
    <property type="component" value="Unassembled WGS sequence"/>
</dbReference>
<dbReference type="SUPFAM" id="SSF49785">
    <property type="entry name" value="Galactose-binding domain-like"/>
    <property type="match status" value="2"/>
</dbReference>
<dbReference type="FunFam" id="3.20.20.80:FF:000040">
    <property type="entry name" value="Beta-galactosidase A"/>
    <property type="match status" value="1"/>
</dbReference>
<dbReference type="SUPFAM" id="SSF51011">
    <property type="entry name" value="Glycosyl hydrolase domain"/>
    <property type="match status" value="1"/>
</dbReference>
<dbReference type="Pfam" id="PF10435">
    <property type="entry name" value="BetaGal_dom2"/>
    <property type="match status" value="1"/>
</dbReference>
<dbReference type="InterPro" id="IPR018954">
    <property type="entry name" value="Betagal_dom2"/>
</dbReference>
<feature type="signal peptide" evidence="10">
    <location>
        <begin position="1"/>
        <end position="22"/>
    </location>
</feature>
<dbReference type="OrthoDB" id="1657402at2759"/>
<accession>A0A5C3Q190</accession>
<dbReference type="SUPFAM" id="SSF117100">
    <property type="entry name" value="Beta-galactosidase LacA, domain 3"/>
    <property type="match status" value="1"/>
</dbReference>
<evidence type="ECO:0000259" key="11">
    <source>
        <dbReference type="SMART" id="SM01029"/>
    </source>
</evidence>
<dbReference type="Gene3D" id="3.20.20.80">
    <property type="entry name" value="Glycosidases"/>
    <property type="match status" value="1"/>
</dbReference>
<name>A0A5C3Q190_9AGAR</name>
<evidence type="ECO:0000256" key="5">
    <source>
        <dbReference type="ARBA" id="ARBA00022801"/>
    </source>
</evidence>
<dbReference type="InterPro" id="IPR017853">
    <property type="entry name" value="GH"/>
</dbReference>
<keyword evidence="6" id="KW-0325">Glycoprotein</keyword>
<dbReference type="Pfam" id="PF01301">
    <property type="entry name" value="Glyco_hydro_35"/>
    <property type="match status" value="1"/>
</dbReference>
<dbReference type="InterPro" id="IPR037110">
    <property type="entry name" value="Betagal_dom2_sf"/>
</dbReference>
<dbReference type="PANTHER" id="PTHR23421">
    <property type="entry name" value="BETA-GALACTOSIDASE RELATED"/>
    <property type="match status" value="1"/>
</dbReference>
<keyword evidence="5 8" id="KW-0378">Hydrolase</keyword>
<dbReference type="InterPro" id="IPR019801">
    <property type="entry name" value="Glyco_hydro_35_CS"/>
</dbReference>
<dbReference type="Pfam" id="PF13364">
    <property type="entry name" value="BetaGal_ABD2"/>
    <property type="match status" value="2"/>
</dbReference>
<evidence type="ECO:0000256" key="2">
    <source>
        <dbReference type="ARBA" id="ARBA00009809"/>
    </source>
</evidence>
<dbReference type="Pfam" id="PF13363">
    <property type="entry name" value="BetaGal_dom3"/>
    <property type="match status" value="1"/>
</dbReference>
<dbReference type="InterPro" id="IPR008979">
    <property type="entry name" value="Galactose-bd-like_sf"/>
</dbReference>
<dbReference type="FunFam" id="2.60.120.260:FF:000065">
    <property type="entry name" value="Beta-galactosidase A"/>
    <property type="match status" value="1"/>
</dbReference>
<dbReference type="EMBL" id="ML178875">
    <property type="protein sequence ID" value="TFK95762.1"/>
    <property type="molecule type" value="Genomic_DNA"/>
</dbReference>
<evidence type="ECO:0000256" key="8">
    <source>
        <dbReference type="RuleBase" id="RU000675"/>
    </source>
</evidence>
<dbReference type="PROSITE" id="PS01182">
    <property type="entry name" value="GLYCOSYL_HYDROL_F35"/>
    <property type="match status" value="1"/>
</dbReference>
<comment type="similarity">
    <text evidence="2 9">Belongs to the glycosyl hydrolase 35 family.</text>
</comment>
<dbReference type="Gene3D" id="2.60.120.260">
    <property type="entry name" value="Galactose-binding domain-like"/>
    <property type="match status" value="2"/>
</dbReference>
<dbReference type="EC" id="3.2.1.23" evidence="3 8"/>
<evidence type="ECO:0000256" key="7">
    <source>
        <dbReference type="ARBA" id="ARBA00023295"/>
    </source>
</evidence>
<dbReference type="InterPro" id="IPR025972">
    <property type="entry name" value="BetaGal_dom3"/>
</dbReference>
<dbReference type="GO" id="GO:0004565">
    <property type="term" value="F:beta-galactosidase activity"/>
    <property type="evidence" value="ECO:0007669"/>
    <property type="project" value="UniProtKB-EC"/>
</dbReference>
<dbReference type="AlphaFoldDB" id="A0A5C3Q190"/>
<keyword evidence="7 8" id="KW-0326">Glycosidase</keyword>
<evidence type="ECO:0000256" key="6">
    <source>
        <dbReference type="ARBA" id="ARBA00023180"/>
    </source>
</evidence>
<evidence type="ECO:0000256" key="3">
    <source>
        <dbReference type="ARBA" id="ARBA00012756"/>
    </source>
</evidence>
<organism evidence="12 13">
    <name type="scientific">Pterulicium gracile</name>
    <dbReference type="NCBI Taxonomy" id="1884261"/>
    <lineage>
        <taxon>Eukaryota</taxon>
        <taxon>Fungi</taxon>
        <taxon>Dikarya</taxon>
        <taxon>Basidiomycota</taxon>
        <taxon>Agaricomycotina</taxon>
        <taxon>Agaricomycetes</taxon>
        <taxon>Agaricomycetidae</taxon>
        <taxon>Agaricales</taxon>
        <taxon>Pleurotineae</taxon>
        <taxon>Pterulaceae</taxon>
        <taxon>Pterulicium</taxon>
    </lineage>
</organism>
<evidence type="ECO:0000313" key="12">
    <source>
        <dbReference type="EMBL" id="TFK95762.1"/>
    </source>
</evidence>
<feature type="chain" id="PRO_5022914517" description="Beta-galactosidase" evidence="10">
    <location>
        <begin position="23"/>
        <end position="1011"/>
    </location>
</feature>
<proteinExistence type="inferred from homology"/>
<evidence type="ECO:0000256" key="9">
    <source>
        <dbReference type="RuleBase" id="RU003679"/>
    </source>
</evidence>
<feature type="domain" description="Beta-galactosidase" evidence="11">
    <location>
        <begin position="391"/>
        <end position="582"/>
    </location>
</feature>
<keyword evidence="13" id="KW-1185">Reference proteome</keyword>
<protein>
    <recommendedName>
        <fullName evidence="3 8">Beta-galactosidase</fullName>
        <ecNumber evidence="3 8">3.2.1.23</ecNumber>
    </recommendedName>
</protein>
<dbReference type="InterPro" id="IPR025300">
    <property type="entry name" value="BetaGal_jelly_roll_dom"/>
</dbReference>
<dbReference type="InterPro" id="IPR036833">
    <property type="entry name" value="BetaGal_dom3_sf"/>
</dbReference>
<dbReference type="SMART" id="SM01029">
    <property type="entry name" value="BetaGal_dom2"/>
    <property type="match status" value="1"/>
</dbReference>
<dbReference type="GO" id="GO:0005975">
    <property type="term" value="P:carbohydrate metabolic process"/>
    <property type="evidence" value="ECO:0007669"/>
    <property type="project" value="InterPro"/>
</dbReference>
<gene>
    <name evidence="12" type="ORF">BDV98DRAFT_537369</name>
</gene>
<comment type="catalytic activity">
    <reaction evidence="1 8">
        <text>Hydrolysis of terminal non-reducing beta-D-galactose residues in beta-D-galactosides.</text>
        <dbReference type="EC" id="3.2.1.23"/>
    </reaction>
</comment>
<dbReference type="STRING" id="1884261.A0A5C3Q190"/>
<evidence type="ECO:0000313" key="13">
    <source>
        <dbReference type="Proteomes" id="UP000305067"/>
    </source>
</evidence>
<dbReference type="Gene3D" id="2.60.390.10">
    <property type="entry name" value="Beta-galactosidase, domain 3"/>
    <property type="match status" value="1"/>
</dbReference>
<dbReference type="InterPro" id="IPR031330">
    <property type="entry name" value="Gly_Hdrlase_35_cat"/>
</dbReference>
<keyword evidence="4 10" id="KW-0732">Signal</keyword>
<sequence>MLLPKMFQLLSVALSIVTGIHARAPSTDGPPPAHLLNPRKQDIVTWDDHSLFVNDERLMVFSGEVHPFRMPVQSLWLDVLQKMKAAGYNTVSIYVMWALLEGKPGQFRSEGIFDYKPFFDAAQKAGLYVIARPGPYINAEATGGGFPGWLTRTPGALRTNSEDYIEATDLYTKSIGKVIADSQITNGGPILLFQPENEYQHAMPGYDMPSFPYWQTVLDQYRNASIAVPYINNESFMAGYITAHTPANVDIYGFDGYPLGFDCENPSVWPANGLPTDWLERNHRIAPDTPLTIPEFQGGGFQQWGQAGFENCALLLNMEFERVLYKNNYAIGATIFNIYMTFGGTNWGNLGHADGFTSYDYGAQITEERQIWREKYSEVKLQANFFHVSPAFLGADRHNPSLAFTNNAAITVTPATTNTTKFYISRHTKYDTIESVPYKLKIATVKHGDIEVPQLGGTLNLNRRDSKIHVSDYPVGNEYLVYSSAEVFTWKKYSDKTVLVLYGGPDEHHEIAVENRRRGLVGDREEDFETVQGEEVKMDRSGDRGYTIISWDISSDVKDRKVVRVNGNFYVYLLNRNEAYNFWVPHTGLDSDYGTSDIILKAGYLIRSAHLSGRSELNIVGDVNATTPIEIIGGAPARLQTLRFNGKSLKFKQSSVGVVTASVEFKAPKITLPKFSEMKWRKIDSLPELDPEYDDSKWVDADLVVSPNDAFPSTTPTSLYTSDYGFNAGSALFRGHFTASGEETTFNVTLQGGRAFGASVWLGSTFLGSSTGGPQGHFGSIVADVPELKKGEEYIFTIVMDHMGLNGNYVVGEEILKVPRGILAYDFPSHDASDITWKITGNFGGEDYVDIARGPLNEGGMFAERQGFHLPSPPSSKWATGNPIEGITKPGITFYTTTFDLSLPKGYDIPLAIQFPPSPGQGGAVRVQIFVNGYQYGKYVPHIGPQARFPIPEGVINHHGRNTIGITVWAMEEGGASLGGMEWDVRMPTITGFGDIKLSPAPKWKERKGAY</sequence>
<dbReference type="PRINTS" id="PR00742">
    <property type="entry name" value="GLHYDRLASE35"/>
</dbReference>
<dbReference type="SUPFAM" id="SSF51445">
    <property type="entry name" value="(Trans)glycosidases"/>
    <property type="match status" value="1"/>
</dbReference>
<evidence type="ECO:0000256" key="1">
    <source>
        <dbReference type="ARBA" id="ARBA00001412"/>
    </source>
</evidence>
<dbReference type="InterPro" id="IPR001944">
    <property type="entry name" value="Glycoside_Hdrlase_35"/>
</dbReference>
<reference evidence="12 13" key="1">
    <citation type="journal article" date="2019" name="Nat. Ecol. Evol.">
        <title>Megaphylogeny resolves global patterns of mushroom evolution.</title>
        <authorList>
            <person name="Varga T."/>
            <person name="Krizsan K."/>
            <person name="Foldi C."/>
            <person name="Dima B."/>
            <person name="Sanchez-Garcia M."/>
            <person name="Sanchez-Ramirez S."/>
            <person name="Szollosi G.J."/>
            <person name="Szarkandi J.G."/>
            <person name="Papp V."/>
            <person name="Albert L."/>
            <person name="Andreopoulos W."/>
            <person name="Angelini C."/>
            <person name="Antonin V."/>
            <person name="Barry K.W."/>
            <person name="Bougher N.L."/>
            <person name="Buchanan P."/>
            <person name="Buyck B."/>
            <person name="Bense V."/>
            <person name="Catcheside P."/>
            <person name="Chovatia M."/>
            <person name="Cooper J."/>
            <person name="Damon W."/>
            <person name="Desjardin D."/>
            <person name="Finy P."/>
            <person name="Geml J."/>
            <person name="Haridas S."/>
            <person name="Hughes K."/>
            <person name="Justo A."/>
            <person name="Karasinski D."/>
            <person name="Kautmanova I."/>
            <person name="Kiss B."/>
            <person name="Kocsube S."/>
            <person name="Kotiranta H."/>
            <person name="LaButti K.M."/>
            <person name="Lechner B.E."/>
            <person name="Liimatainen K."/>
            <person name="Lipzen A."/>
            <person name="Lukacs Z."/>
            <person name="Mihaltcheva S."/>
            <person name="Morgado L.N."/>
            <person name="Niskanen T."/>
            <person name="Noordeloos M.E."/>
            <person name="Ohm R.A."/>
            <person name="Ortiz-Santana B."/>
            <person name="Ovrebo C."/>
            <person name="Racz N."/>
            <person name="Riley R."/>
            <person name="Savchenko A."/>
            <person name="Shiryaev A."/>
            <person name="Soop K."/>
            <person name="Spirin V."/>
            <person name="Szebenyi C."/>
            <person name="Tomsovsky M."/>
            <person name="Tulloss R.E."/>
            <person name="Uehling J."/>
            <person name="Grigoriev I.V."/>
            <person name="Vagvolgyi C."/>
            <person name="Papp T."/>
            <person name="Martin F.M."/>
            <person name="Miettinen O."/>
            <person name="Hibbett D.S."/>
            <person name="Nagy L.G."/>
        </authorList>
    </citation>
    <scope>NUCLEOTIDE SEQUENCE [LARGE SCALE GENOMIC DNA]</scope>
    <source>
        <strain evidence="12 13">CBS 309.79</strain>
    </source>
</reference>
<evidence type="ECO:0000256" key="4">
    <source>
        <dbReference type="ARBA" id="ARBA00022729"/>
    </source>
</evidence>